<keyword evidence="1" id="KW-0862">Zinc</keyword>
<dbReference type="InParanoid" id="D8T7N3"/>
<feature type="domain" description="B box-type" evidence="3">
    <location>
        <begin position="13"/>
        <end position="61"/>
    </location>
</feature>
<dbReference type="Gramene" id="EFJ07371">
    <property type="protein sequence ID" value="EFJ07371"/>
    <property type="gene ID" value="SELMODRAFT_429889"/>
</dbReference>
<dbReference type="HOGENOM" id="CLU_1059251_0_0_1"/>
<feature type="region of interest" description="Disordered" evidence="2">
    <location>
        <begin position="238"/>
        <end position="263"/>
    </location>
</feature>
<evidence type="ECO:0000313" key="4">
    <source>
        <dbReference type="EMBL" id="EFJ07371.1"/>
    </source>
</evidence>
<dbReference type="PANTHER" id="PTHR31065:SF1">
    <property type="entry name" value="OS09G0116050 PROTEIN"/>
    <property type="match status" value="1"/>
</dbReference>
<reference evidence="4 5" key="1">
    <citation type="journal article" date="2011" name="Science">
        <title>The Selaginella genome identifies genetic changes associated with the evolution of vascular plants.</title>
        <authorList>
            <person name="Banks J.A."/>
            <person name="Nishiyama T."/>
            <person name="Hasebe M."/>
            <person name="Bowman J.L."/>
            <person name="Gribskov M."/>
            <person name="dePamphilis C."/>
            <person name="Albert V.A."/>
            <person name="Aono N."/>
            <person name="Aoyama T."/>
            <person name="Ambrose B.A."/>
            <person name="Ashton N.W."/>
            <person name="Axtell M.J."/>
            <person name="Barker E."/>
            <person name="Barker M.S."/>
            <person name="Bennetzen J.L."/>
            <person name="Bonawitz N.D."/>
            <person name="Chapple C."/>
            <person name="Cheng C."/>
            <person name="Correa L.G."/>
            <person name="Dacre M."/>
            <person name="DeBarry J."/>
            <person name="Dreyer I."/>
            <person name="Elias M."/>
            <person name="Engstrom E.M."/>
            <person name="Estelle M."/>
            <person name="Feng L."/>
            <person name="Finet C."/>
            <person name="Floyd S.K."/>
            <person name="Frommer W.B."/>
            <person name="Fujita T."/>
            <person name="Gramzow L."/>
            <person name="Gutensohn M."/>
            <person name="Harholt J."/>
            <person name="Hattori M."/>
            <person name="Heyl A."/>
            <person name="Hirai T."/>
            <person name="Hiwatashi Y."/>
            <person name="Ishikawa M."/>
            <person name="Iwata M."/>
            <person name="Karol K.G."/>
            <person name="Koehler B."/>
            <person name="Kolukisaoglu U."/>
            <person name="Kubo M."/>
            <person name="Kurata T."/>
            <person name="Lalonde S."/>
            <person name="Li K."/>
            <person name="Li Y."/>
            <person name="Litt A."/>
            <person name="Lyons E."/>
            <person name="Manning G."/>
            <person name="Maruyama T."/>
            <person name="Michael T.P."/>
            <person name="Mikami K."/>
            <person name="Miyazaki S."/>
            <person name="Morinaga S."/>
            <person name="Murata T."/>
            <person name="Mueller-Roeber B."/>
            <person name="Nelson D.R."/>
            <person name="Obara M."/>
            <person name="Oguri Y."/>
            <person name="Olmstead R.G."/>
            <person name="Onodera N."/>
            <person name="Petersen B.L."/>
            <person name="Pils B."/>
            <person name="Prigge M."/>
            <person name="Rensing S.A."/>
            <person name="Riano-Pachon D.M."/>
            <person name="Roberts A.W."/>
            <person name="Sato Y."/>
            <person name="Scheller H.V."/>
            <person name="Schulz B."/>
            <person name="Schulz C."/>
            <person name="Shakirov E.V."/>
            <person name="Shibagaki N."/>
            <person name="Shinohara N."/>
            <person name="Shippen D.E."/>
            <person name="Soerensen I."/>
            <person name="Sotooka R."/>
            <person name="Sugimoto N."/>
            <person name="Sugita M."/>
            <person name="Sumikawa N."/>
            <person name="Tanurdzic M."/>
            <person name="Theissen G."/>
            <person name="Ulvskov P."/>
            <person name="Wakazuki S."/>
            <person name="Weng J.K."/>
            <person name="Willats W.W."/>
            <person name="Wipf D."/>
            <person name="Wolf P.G."/>
            <person name="Yang L."/>
            <person name="Zimmer A.D."/>
            <person name="Zhu Q."/>
            <person name="Mitros T."/>
            <person name="Hellsten U."/>
            <person name="Loque D."/>
            <person name="Otillar R."/>
            <person name="Salamov A."/>
            <person name="Schmutz J."/>
            <person name="Shapiro H."/>
            <person name="Lindquist E."/>
            <person name="Lucas S."/>
            <person name="Rokhsar D."/>
            <person name="Grigoriev I.V."/>
        </authorList>
    </citation>
    <scope>NUCLEOTIDE SEQUENCE [LARGE SCALE GENOMIC DNA]</scope>
</reference>
<dbReference type="AlphaFoldDB" id="D8T7N3"/>
<dbReference type="InterPro" id="IPR000315">
    <property type="entry name" value="Znf_B-box"/>
</dbReference>
<keyword evidence="1" id="KW-0479">Metal-binding</keyword>
<dbReference type="KEGG" id="smo:SELMODRAFT_429889"/>
<feature type="compositionally biased region" description="Basic and acidic residues" evidence="2">
    <location>
        <begin position="173"/>
        <end position="191"/>
    </location>
</feature>
<proteinExistence type="predicted"/>
<evidence type="ECO:0000313" key="5">
    <source>
        <dbReference type="Proteomes" id="UP000001514"/>
    </source>
</evidence>
<sequence>MASWLQALLNVTDFFTVCELHANCTSGKRKKSFFCKQCLVSLCQECKKDHRTCDSRNALQIVISGRLTAVKACEAERLIDTSGLETFTINGGPIFYLHARPRGIEVQNSVLCRHCKRVLHGALYCSLYCKLQCEGFVAHQQAQVDQGQEKNIPPPFGEVAPDGDAQRMQPRSELNDHQARVVKVKPKDRPRAPKAKKAPSNRKRKQPEQSSIEQVCARRRMDEAVHVFSAPCNTVEHDKRQAPALQGFRKRARKGIPTRSPMF</sequence>
<evidence type="ECO:0000256" key="2">
    <source>
        <dbReference type="SAM" id="MobiDB-lite"/>
    </source>
</evidence>
<gene>
    <name evidence="4" type="ORF">SELMODRAFT_429889</name>
</gene>
<accession>D8T7N3</accession>
<name>D8T7N3_SELML</name>
<feature type="compositionally biased region" description="Basic residues" evidence="2">
    <location>
        <begin position="192"/>
        <end position="205"/>
    </location>
</feature>
<keyword evidence="1" id="KW-0863">Zinc-finger</keyword>
<dbReference type="Pfam" id="PF04640">
    <property type="entry name" value="PLATZ"/>
    <property type="match status" value="1"/>
</dbReference>
<dbReference type="Proteomes" id="UP000001514">
    <property type="component" value="Unassembled WGS sequence"/>
</dbReference>
<organism evidence="5">
    <name type="scientific">Selaginella moellendorffii</name>
    <name type="common">Spikemoss</name>
    <dbReference type="NCBI Taxonomy" id="88036"/>
    <lineage>
        <taxon>Eukaryota</taxon>
        <taxon>Viridiplantae</taxon>
        <taxon>Streptophyta</taxon>
        <taxon>Embryophyta</taxon>
        <taxon>Tracheophyta</taxon>
        <taxon>Lycopodiopsida</taxon>
        <taxon>Selaginellales</taxon>
        <taxon>Selaginellaceae</taxon>
        <taxon>Selaginella</taxon>
    </lineage>
</organism>
<evidence type="ECO:0000256" key="1">
    <source>
        <dbReference type="PROSITE-ProRule" id="PRU00024"/>
    </source>
</evidence>
<dbReference type="EMBL" id="GL377686">
    <property type="protein sequence ID" value="EFJ07371.1"/>
    <property type="molecule type" value="Genomic_DNA"/>
</dbReference>
<dbReference type="PANTHER" id="PTHR31065">
    <property type="entry name" value="PLATZ TRANSCRIPTION FACTOR FAMILY PROTEIN"/>
    <property type="match status" value="1"/>
</dbReference>
<dbReference type="GO" id="GO:0008270">
    <property type="term" value="F:zinc ion binding"/>
    <property type="evidence" value="ECO:0007669"/>
    <property type="project" value="UniProtKB-KW"/>
</dbReference>
<feature type="region of interest" description="Disordered" evidence="2">
    <location>
        <begin position="146"/>
        <end position="215"/>
    </location>
</feature>
<evidence type="ECO:0000259" key="3">
    <source>
        <dbReference type="PROSITE" id="PS50119"/>
    </source>
</evidence>
<protein>
    <recommendedName>
        <fullName evidence="3">B box-type domain-containing protein</fullName>
    </recommendedName>
</protein>
<dbReference type="InterPro" id="IPR006734">
    <property type="entry name" value="PLATZ"/>
</dbReference>
<keyword evidence="5" id="KW-1185">Reference proteome</keyword>
<dbReference type="PROSITE" id="PS50119">
    <property type="entry name" value="ZF_BBOX"/>
    <property type="match status" value="1"/>
</dbReference>